<dbReference type="GO" id="GO:0016491">
    <property type="term" value="F:oxidoreductase activity"/>
    <property type="evidence" value="ECO:0007669"/>
    <property type="project" value="InterPro"/>
</dbReference>
<dbReference type="InterPro" id="IPR020471">
    <property type="entry name" value="AKR"/>
</dbReference>
<feature type="domain" description="NADP-dependent oxidoreductase" evidence="1">
    <location>
        <begin position="19"/>
        <end position="196"/>
    </location>
</feature>
<reference evidence="2" key="1">
    <citation type="submission" date="2018-06" db="EMBL/GenBank/DDBJ databases">
        <authorList>
            <person name="Zhirakovskaya E."/>
        </authorList>
    </citation>
    <scope>NUCLEOTIDE SEQUENCE</scope>
</reference>
<dbReference type="PANTHER" id="PTHR42686">
    <property type="entry name" value="GH17980P-RELATED"/>
    <property type="match status" value="1"/>
</dbReference>
<proteinExistence type="predicted"/>
<organism evidence="2">
    <name type="scientific">hydrothermal vent metagenome</name>
    <dbReference type="NCBI Taxonomy" id="652676"/>
    <lineage>
        <taxon>unclassified sequences</taxon>
        <taxon>metagenomes</taxon>
        <taxon>ecological metagenomes</taxon>
    </lineage>
</organism>
<dbReference type="SUPFAM" id="SSF51430">
    <property type="entry name" value="NAD(P)-linked oxidoreductase"/>
    <property type="match status" value="1"/>
</dbReference>
<dbReference type="InterPro" id="IPR023210">
    <property type="entry name" value="NADP_OxRdtase_dom"/>
</dbReference>
<dbReference type="InterPro" id="IPR036812">
    <property type="entry name" value="NAD(P)_OxRdtase_dom_sf"/>
</dbReference>
<evidence type="ECO:0000313" key="2">
    <source>
        <dbReference type="EMBL" id="VAW20105.1"/>
    </source>
</evidence>
<dbReference type="Pfam" id="PF00248">
    <property type="entry name" value="Aldo_ket_red"/>
    <property type="match status" value="1"/>
</dbReference>
<feature type="non-terminal residue" evidence="2">
    <location>
        <position position="208"/>
    </location>
</feature>
<sequence length="208" mass="23201">MNILETRQIGRTKLQMPVLGLGANPLGGLYEPISQKDVVATIERAFQSGVSFYDLAPVYGYGNAERNVGFALKNLPRDEIFVSTKIGRLLLDPNDPATPKAREDVMVIWDDEQLYKGTDPVRPYFDFSRDGVMRSIEASLKRTGLDRFDAIHIHDPDLYPDEAIDGAFRALSDLKDQGVISAIGCGMNQWEMLADFADRAPVDCFWVA</sequence>
<name>A0A3B0TN57_9ZZZZ</name>
<dbReference type="PANTHER" id="PTHR42686:SF1">
    <property type="entry name" value="GH17980P-RELATED"/>
    <property type="match status" value="1"/>
</dbReference>
<gene>
    <name evidence="2" type="ORF">MNBD_ALPHA11-1353</name>
</gene>
<dbReference type="EMBL" id="UOEQ01000255">
    <property type="protein sequence ID" value="VAW20105.1"/>
    <property type="molecule type" value="Genomic_DNA"/>
</dbReference>
<dbReference type="GO" id="GO:0005829">
    <property type="term" value="C:cytosol"/>
    <property type="evidence" value="ECO:0007669"/>
    <property type="project" value="TreeGrafter"/>
</dbReference>
<dbReference type="Gene3D" id="3.20.20.100">
    <property type="entry name" value="NADP-dependent oxidoreductase domain"/>
    <property type="match status" value="1"/>
</dbReference>
<evidence type="ECO:0000259" key="1">
    <source>
        <dbReference type="Pfam" id="PF00248"/>
    </source>
</evidence>
<accession>A0A3B0TN57</accession>
<protein>
    <recommendedName>
        <fullName evidence="1">NADP-dependent oxidoreductase domain-containing protein</fullName>
    </recommendedName>
</protein>
<dbReference type="AlphaFoldDB" id="A0A3B0TN57"/>